<dbReference type="EMBL" id="VLTN01000054">
    <property type="protein sequence ID" value="KAA0148338.1"/>
    <property type="molecule type" value="Genomic_DNA"/>
</dbReference>
<dbReference type="AlphaFoldDB" id="A0A5A8ECY0"/>
<dbReference type="GO" id="GO:0000445">
    <property type="term" value="C:THO complex part of transcription export complex"/>
    <property type="evidence" value="ECO:0007669"/>
    <property type="project" value="TreeGrafter"/>
</dbReference>
<evidence type="ECO:0000313" key="4">
    <source>
        <dbReference type="Proteomes" id="UP000322899"/>
    </source>
</evidence>
<comment type="caution">
    <text evidence="3">The sequence shown here is derived from an EMBL/GenBank/DDBJ whole genome shotgun (WGS) entry which is preliminary data.</text>
</comment>
<keyword evidence="5" id="KW-1185">Reference proteome</keyword>
<dbReference type="OrthoDB" id="10257415at2759"/>
<dbReference type="EMBL" id="VLTO01000016">
    <property type="protein sequence ID" value="KAA0175148.1"/>
    <property type="molecule type" value="Genomic_DNA"/>
</dbReference>
<dbReference type="PANTHER" id="PTHR13265:SF0">
    <property type="entry name" value="HPR1"/>
    <property type="match status" value="1"/>
</dbReference>
<evidence type="ECO:0000313" key="2">
    <source>
        <dbReference type="EMBL" id="KAA0148338.1"/>
    </source>
</evidence>
<gene>
    <name evidence="3" type="ORF">FNF27_03446</name>
    <name evidence="2" type="ORF">FNF29_06725</name>
</gene>
<protein>
    <submittedName>
        <fullName evidence="3">Uncharacterized protein</fullName>
    </submittedName>
</protein>
<dbReference type="PANTHER" id="PTHR13265">
    <property type="entry name" value="THO COMPLEX SUBUNIT 1"/>
    <property type="match status" value="1"/>
</dbReference>
<name>A0A5A8ECY0_CAFRO</name>
<evidence type="ECO:0000313" key="3">
    <source>
        <dbReference type="EMBL" id="KAA0175148.1"/>
    </source>
</evidence>
<sequence>MAASSFAAAVQAADAVVREGLGAGSSALGAALSGGTGKGAHSDAVWQLATENAIRDLARAAMVQASASGEPSEHVRTIAALVDGSAAAAKAGTCSPALPMQVLEIAFASTPVSHCAALWDVAESRASTLGSPPFVPLDAGSNPASKVALLRLSNGLLARLSSVHDAELCGRVLLFLGHVLRLSDKSGLNAAGHFAESPASRPARPSASGDTEDDEEAATWDRFERFWSLQDLCARPWEAVESSDSWLRAVAAFDGVLSTVRESVSQCSRTARSQVAASAGASGSTAPPAGADGVSIEALPEGGADAIVNHLTAPSLLHLQLRDPAFLRHVLLQAVIALRYVRDLPPSRQPGPGVASRVEEDVPQLQAEAWRLFEQAGALSGESGAASASLASTARRLVASDDHWTAWKREGCRSFEEPSPAVEDGPDGIAARAAKARAAQADALVRDFAAAKAAGAGPAASRGLDWLEGGGGADPWARGHLSEPATAARDATELTARSVLEACAQRGASLVPCLSSLVAEVKEALDPESFMFDAESAPYRDQQWAWRAMRLMRVQDAKAFESITRESAIPQVMAGLAGVPVPEGDVNPTRCSGELERLGRPVG</sequence>
<dbReference type="InterPro" id="IPR021861">
    <property type="entry name" value="THO_THOC1"/>
</dbReference>
<feature type="compositionally biased region" description="Low complexity" evidence="1">
    <location>
        <begin position="197"/>
        <end position="208"/>
    </location>
</feature>
<dbReference type="Proteomes" id="UP000323011">
    <property type="component" value="Unassembled WGS sequence"/>
</dbReference>
<accession>A0A5A8ECY0</accession>
<evidence type="ECO:0000313" key="5">
    <source>
        <dbReference type="Proteomes" id="UP000323011"/>
    </source>
</evidence>
<organism evidence="3 4">
    <name type="scientific">Cafeteria roenbergensis</name>
    <name type="common">Marine flagellate</name>
    <dbReference type="NCBI Taxonomy" id="33653"/>
    <lineage>
        <taxon>Eukaryota</taxon>
        <taxon>Sar</taxon>
        <taxon>Stramenopiles</taxon>
        <taxon>Bigyra</taxon>
        <taxon>Opalozoa</taxon>
        <taxon>Bicosoecida</taxon>
        <taxon>Cafeteriaceae</taxon>
        <taxon>Cafeteria</taxon>
    </lineage>
</organism>
<feature type="region of interest" description="Disordered" evidence="1">
    <location>
        <begin position="193"/>
        <end position="215"/>
    </location>
</feature>
<evidence type="ECO:0000256" key="1">
    <source>
        <dbReference type="SAM" id="MobiDB-lite"/>
    </source>
</evidence>
<dbReference type="Pfam" id="PF11957">
    <property type="entry name" value="efThoc1"/>
    <property type="match status" value="1"/>
</dbReference>
<dbReference type="OMA" id="CARPWEA"/>
<dbReference type="Proteomes" id="UP000322899">
    <property type="component" value="Unassembled WGS sequence"/>
</dbReference>
<proteinExistence type="predicted"/>
<reference evidence="4 5" key="1">
    <citation type="submission" date="2019-07" db="EMBL/GenBank/DDBJ databases">
        <title>Genomes of Cafeteria roenbergensis.</title>
        <authorList>
            <person name="Fischer M.G."/>
            <person name="Hackl T."/>
            <person name="Roman M."/>
        </authorList>
    </citation>
    <scope>NUCLEOTIDE SEQUENCE [LARGE SCALE GENOMIC DNA]</scope>
    <source>
        <strain evidence="2 5">BVI</strain>
        <strain evidence="3 4">E4-10P</strain>
    </source>
</reference>
<dbReference type="GO" id="GO:0006406">
    <property type="term" value="P:mRNA export from nucleus"/>
    <property type="evidence" value="ECO:0007669"/>
    <property type="project" value="TreeGrafter"/>
</dbReference>